<organism evidence="9 10">
    <name type="scientific">Amycolatopsis minnesotensis</name>
    <dbReference type="NCBI Taxonomy" id="337894"/>
    <lineage>
        <taxon>Bacteria</taxon>
        <taxon>Bacillati</taxon>
        <taxon>Actinomycetota</taxon>
        <taxon>Actinomycetes</taxon>
        <taxon>Pseudonocardiales</taxon>
        <taxon>Pseudonocardiaceae</taxon>
        <taxon>Amycolatopsis</taxon>
    </lineage>
</organism>
<feature type="compositionally biased region" description="Basic and acidic residues" evidence="6">
    <location>
        <begin position="684"/>
        <end position="694"/>
    </location>
</feature>
<keyword evidence="7" id="KW-0472">Membrane</keyword>
<evidence type="ECO:0000256" key="7">
    <source>
        <dbReference type="SAM" id="Phobius"/>
    </source>
</evidence>
<evidence type="ECO:0000313" key="10">
    <source>
        <dbReference type="Proteomes" id="UP001501116"/>
    </source>
</evidence>
<evidence type="ECO:0000256" key="2">
    <source>
        <dbReference type="ARBA" id="ARBA00012438"/>
    </source>
</evidence>
<dbReference type="Gene3D" id="3.30.565.10">
    <property type="entry name" value="Histidine kinase-like ATPase, C-terminal domain"/>
    <property type="match status" value="1"/>
</dbReference>
<dbReference type="PANTHER" id="PTHR45436">
    <property type="entry name" value="SENSOR HISTIDINE KINASE YKOH"/>
    <property type="match status" value="1"/>
</dbReference>
<proteinExistence type="predicted"/>
<keyword evidence="4" id="KW-0808">Transferase</keyword>
<evidence type="ECO:0000259" key="8">
    <source>
        <dbReference type="SMART" id="SM00387"/>
    </source>
</evidence>
<reference evidence="9 10" key="1">
    <citation type="journal article" date="2019" name="Int. J. Syst. Evol. Microbiol.">
        <title>The Global Catalogue of Microorganisms (GCM) 10K type strain sequencing project: providing services to taxonomists for standard genome sequencing and annotation.</title>
        <authorList>
            <consortium name="The Broad Institute Genomics Platform"/>
            <consortium name="The Broad Institute Genome Sequencing Center for Infectious Disease"/>
            <person name="Wu L."/>
            <person name="Ma J."/>
        </authorList>
    </citation>
    <scope>NUCLEOTIDE SEQUENCE [LARGE SCALE GENOMIC DNA]</scope>
    <source>
        <strain evidence="9 10">JCM 14545</strain>
    </source>
</reference>
<feature type="compositionally biased region" description="Basic and acidic residues" evidence="6">
    <location>
        <begin position="666"/>
        <end position="675"/>
    </location>
</feature>
<dbReference type="Pfam" id="PF08376">
    <property type="entry name" value="NIT"/>
    <property type="match status" value="1"/>
</dbReference>
<name>A0ABN2RSQ7_9PSEU</name>
<evidence type="ECO:0000256" key="4">
    <source>
        <dbReference type="ARBA" id="ARBA00022679"/>
    </source>
</evidence>
<dbReference type="Pfam" id="PF02518">
    <property type="entry name" value="HATPase_c"/>
    <property type="match status" value="1"/>
</dbReference>
<dbReference type="InterPro" id="IPR036890">
    <property type="entry name" value="HATPase_C_sf"/>
</dbReference>
<feature type="region of interest" description="Disordered" evidence="6">
    <location>
        <begin position="623"/>
        <end position="754"/>
    </location>
</feature>
<accession>A0ABN2RSQ7</accession>
<dbReference type="Proteomes" id="UP001501116">
    <property type="component" value="Unassembled WGS sequence"/>
</dbReference>
<keyword evidence="7" id="KW-1133">Transmembrane helix</keyword>
<dbReference type="PANTHER" id="PTHR45436:SF5">
    <property type="entry name" value="SENSOR HISTIDINE KINASE TRCS"/>
    <property type="match status" value="1"/>
</dbReference>
<dbReference type="SUPFAM" id="SSF55874">
    <property type="entry name" value="ATPase domain of HSP90 chaperone/DNA topoisomerase II/histidine kinase"/>
    <property type="match status" value="1"/>
</dbReference>
<evidence type="ECO:0000256" key="1">
    <source>
        <dbReference type="ARBA" id="ARBA00000085"/>
    </source>
</evidence>
<gene>
    <name evidence="9" type="ORF">GCM10009754_56710</name>
</gene>
<protein>
    <recommendedName>
        <fullName evidence="2">histidine kinase</fullName>
        <ecNumber evidence="2">2.7.13.3</ecNumber>
    </recommendedName>
</protein>
<feature type="transmembrane region" description="Helical" evidence="7">
    <location>
        <begin position="301"/>
        <end position="319"/>
    </location>
</feature>
<evidence type="ECO:0000313" key="9">
    <source>
        <dbReference type="EMBL" id="GAA1974272.1"/>
    </source>
</evidence>
<comment type="catalytic activity">
    <reaction evidence="1">
        <text>ATP + protein L-histidine = ADP + protein N-phospho-L-histidine.</text>
        <dbReference type="EC" id="2.7.13.3"/>
    </reaction>
</comment>
<evidence type="ECO:0000256" key="6">
    <source>
        <dbReference type="SAM" id="MobiDB-lite"/>
    </source>
</evidence>
<feature type="domain" description="Histidine kinase/HSP90-like ATPase" evidence="8">
    <location>
        <begin position="503"/>
        <end position="616"/>
    </location>
</feature>
<dbReference type="InterPro" id="IPR003594">
    <property type="entry name" value="HATPase_dom"/>
</dbReference>
<dbReference type="InterPro" id="IPR013587">
    <property type="entry name" value="Nitrate/nitrite_sensing"/>
</dbReference>
<keyword evidence="5" id="KW-0418">Kinase</keyword>
<evidence type="ECO:0000256" key="5">
    <source>
        <dbReference type="ARBA" id="ARBA00022777"/>
    </source>
</evidence>
<keyword evidence="7" id="KW-0812">Transmembrane</keyword>
<keyword evidence="10" id="KW-1185">Reference proteome</keyword>
<dbReference type="InterPro" id="IPR050428">
    <property type="entry name" value="TCS_sensor_his_kinase"/>
</dbReference>
<keyword evidence="3" id="KW-0597">Phosphoprotein</keyword>
<dbReference type="EC" id="2.7.13.3" evidence="2"/>
<sequence>MVLLAAGAGLNTYLLTGAVERRDTAALLADGYAMAVPFMPAMSEERRASVAMAADPSPEHKAALDQARQGFTRLMARFGAISTQVADAMPARAKASIQRFVATMPGIPALRQRVDSGQASRLEVYDGYSQVADAMIVAADAIGRDSTDKDIAQRRSVASDLMRASDWLDRSNALAAAAAGNGGLSPDELDRFTSLTRAYRADLAAIGPRLPAQEQRALDAITASADWALLASVEDALIRQGFGFRPPRSAGAATLPATTGQWQDAVRRTASAVSEMGLGKIGTAAAADEKRAADDAVTRSVVIAAGSVLLALLVLLLAVRMGNDLIRRLRLLRADTVEADERLPEVVARIRLGERVDVAAEVPGLDYGADEIGEVAAAFTKAQRAAVAAAVQEAQLREGANAVFLNIARRSQVVVHRQLGVLDKAERNADDPDQVDLLYQLDHLSTRERRNAENLIILGGGKLTRQWHDAVPLIDVVRSAVAETEQYQRVTFGRLPELPVAGRAVADLVHLLAELVDNAIEFSPPESRIEMRGNPVGKGAVIEIDDQGLGMLAEDLQRANAMLGAPPDYGVMALTQDSRIGFFVVARLARQHDIRVTLMDSSYGGVRAVVLIPNSLIVVPAAEPDPGDDRHTDWFGTAADEGPTPESDGVAMSWPAPSPDGPAESAPERPRHRAEAAPPPSDPRWPEPADDRPPLPRRRRQANLSPQLAEVPEQGHETVDEDRGASAAEARDLMAAFQRGTRRGRADDTEPWDG</sequence>
<evidence type="ECO:0000256" key="3">
    <source>
        <dbReference type="ARBA" id="ARBA00022553"/>
    </source>
</evidence>
<feature type="compositionally biased region" description="Basic and acidic residues" evidence="6">
    <location>
        <begin position="713"/>
        <end position="732"/>
    </location>
</feature>
<dbReference type="EMBL" id="BAAANN010000025">
    <property type="protein sequence ID" value="GAA1974272.1"/>
    <property type="molecule type" value="Genomic_DNA"/>
</dbReference>
<comment type="caution">
    <text evidence="9">The sequence shown here is derived from an EMBL/GenBank/DDBJ whole genome shotgun (WGS) entry which is preliminary data.</text>
</comment>
<dbReference type="SMART" id="SM00387">
    <property type="entry name" value="HATPase_c"/>
    <property type="match status" value="1"/>
</dbReference>